<dbReference type="Gene3D" id="1.10.10.10">
    <property type="entry name" value="Winged helix-like DNA-binding domain superfamily/Winged helix DNA-binding domain"/>
    <property type="match status" value="1"/>
</dbReference>
<evidence type="ECO:0000256" key="3">
    <source>
        <dbReference type="ARBA" id="ARBA00023125"/>
    </source>
</evidence>
<keyword evidence="10" id="KW-1185">Reference proteome</keyword>
<organism evidence="9 10">
    <name type="scientific">Paralvinella palmiformis</name>
    <dbReference type="NCBI Taxonomy" id="53620"/>
    <lineage>
        <taxon>Eukaryota</taxon>
        <taxon>Metazoa</taxon>
        <taxon>Spiralia</taxon>
        <taxon>Lophotrochozoa</taxon>
        <taxon>Annelida</taxon>
        <taxon>Polychaeta</taxon>
        <taxon>Sedentaria</taxon>
        <taxon>Canalipalpata</taxon>
        <taxon>Terebellida</taxon>
        <taxon>Terebelliformia</taxon>
        <taxon>Alvinellidae</taxon>
        <taxon>Paralvinella</taxon>
    </lineage>
</organism>
<evidence type="ECO:0000256" key="6">
    <source>
        <dbReference type="PROSITE-ProRule" id="PRU00089"/>
    </source>
</evidence>
<feature type="DNA-binding region" description="Fork-head" evidence="6">
    <location>
        <begin position="72"/>
        <end position="167"/>
    </location>
</feature>
<dbReference type="PROSITE" id="PS00658">
    <property type="entry name" value="FORK_HEAD_2"/>
    <property type="match status" value="1"/>
</dbReference>
<dbReference type="PROSITE" id="PS50039">
    <property type="entry name" value="FORK_HEAD_3"/>
    <property type="match status" value="1"/>
</dbReference>
<dbReference type="InterPro" id="IPR001766">
    <property type="entry name" value="Fork_head_dom"/>
</dbReference>
<evidence type="ECO:0000256" key="7">
    <source>
        <dbReference type="SAM" id="MobiDB-lite"/>
    </source>
</evidence>
<dbReference type="PANTHER" id="PTHR46078">
    <property type="entry name" value="FORKHEAD BOX PROTEIN J2 FAMILY MEMBER"/>
    <property type="match status" value="1"/>
</dbReference>
<keyword evidence="5 6" id="KW-0539">Nucleus</keyword>
<comment type="subcellular location">
    <subcellularLocation>
        <location evidence="1 6">Nucleus</location>
    </subcellularLocation>
</comment>
<evidence type="ECO:0000313" key="10">
    <source>
        <dbReference type="Proteomes" id="UP001208570"/>
    </source>
</evidence>
<name>A0AAD9J053_9ANNE</name>
<proteinExistence type="predicted"/>
<dbReference type="PANTHER" id="PTHR46078:SF2">
    <property type="entry name" value="FORK-HEAD DOMAIN-CONTAINING PROTEIN"/>
    <property type="match status" value="1"/>
</dbReference>
<dbReference type="InterPro" id="IPR030456">
    <property type="entry name" value="TF_fork_head_CS_2"/>
</dbReference>
<keyword evidence="4" id="KW-0804">Transcription</keyword>
<reference evidence="9" key="1">
    <citation type="journal article" date="2023" name="Mol. Biol. Evol.">
        <title>Third-Generation Sequencing Reveals the Adaptive Role of the Epigenome in Three Deep-Sea Polychaetes.</title>
        <authorList>
            <person name="Perez M."/>
            <person name="Aroh O."/>
            <person name="Sun Y."/>
            <person name="Lan Y."/>
            <person name="Juniper S.K."/>
            <person name="Young C.R."/>
            <person name="Angers B."/>
            <person name="Qian P.Y."/>
        </authorList>
    </citation>
    <scope>NUCLEOTIDE SEQUENCE</scope>
    <source>
        <strain evidence="9">P08H-3</strain>
    </source>
</reference>
<evidence type="ECO:0000256" key="5">
    <source>
        <dbReference type="ARBA" id="ARBA00023242"/>
    </source>
</evidence>
<dbReference type="SMART" id="SM00339">
    <property type="entry name" value="FH"/>
    <property type="match status" value="1"/>
</dbReference>
<dbReference type="InterPro" id="IPR036390">
    <property type="entry name" value="WH_DNA-bd_sf"/>
</dbReference>
<dbReference type="InterPro" id="IPR018122">
    <property type="entry name" value="TF_fork_head_CS_1"/>
</dbReference>
<protein>
    <recommendedName>
        <fullName evidence="8">Fork-head domain-containing protein</fullName>
    </recommendedName>
</protein>
<evidence type="ECO:0000259" key="8">
    <source>
        <dbReference type="PROSITE" id="PS50039"/>
    </source>
</evidence>
<evidence type="ECO:0000256" key="1">
    <source>
        <dbReference type="ARBA" id="ARBA00004123"/>
    </source>
</evidence>
<feature type="domain" description="Fork-head" evidence="8">
    <location>
        <begin position="72"/>
        <end position="167"/>
    </location>
</feature>
<dbReference type="GO" id="GO:0000981">
    <property type="term" value="F:DNA-binding transcription factor activity, RNA polymerase II-specific"/>
    <property type="evidence" value="ECO:0007669"/>
    <property type="project" value="TreeGrafter"/>
</dbReference>
<dbReference type="FunFam" id="1.10.10.10:FF:000088">
    <property type="entry name" value="Forkhead box protein J3"/>
    <property type="match status" value="1"/>
</dbReference>
<dbReference type="InterPro" id="IPR045912">
    <property type="entry name" value="FOXJ2/3-like"/>
</dbReference>
<dbReference type="GO" id="GO:0005634">
    <property type="term" value="C:nucleus"/>
    <property type="evidence" value="ECO:0007669"/>
    <property type="project" value="UniProtKB-SubCell"/>
</dbReference>
<dbReference type="GO" id="GO:0000978">
    <property type="term" value="F:RNA polymerase II cis-regulatory region sequence-specific DNA binding"/>
    <property type="evidence" value="ECO:0007669"/>
    <property type="project" value="TreeGrafter"/>
</dbReference>
<gene>
    <name evidence="9" type="ORF">LSH36_838g01033</name>
</gene>
<dbReference type="SUPFAM" id="SSF46785">
    <property type="entry name" value="Winged helix' DNA-binding domain"/>
    <property type="match status" value="1"/>
</dbReference>
<dbReference type="Proteomes" id="UP001208570">
    <property type="component" value="Unassembled WGS sequence"/>
</dbReference>
<feature type="region of interest" description="Disordered" evidence="7">
    <location>
        <begin position="410"/>
        <end position="439"/>
    </location>
</feature>
<evidence type="ECO:0000313" key="9">
    <source>
        <dbReference type="EMBL" id="KAK2143490.1"/>
    </source>
</evidence>
<feature type="region of interest" description="Disordered" evidence="7">
    <location>
        <begin position="137"/>
        <end position="180"/>
    </location>
</feature>
<accession>A0AAD9J053</accession>
<dbReference type="AlphaFoldDB" id="A0AAD9J053"/>
<dbReference type="Pfam" id="PF00250">
    <property type="entry name" value="Forkhead"/>
    <property type="match status" value="1"/>
</dbReference>
<dbReference type="PROSITE" id="PS00657">
    <property type="entry name" value="FORK_HEAD_1"/>
    <property type="match status" value="1"/>
</dbReference>
<keyword evidence="2" id="KW-0805">Transcription regulation</keyword>
<evidence type="ECO:0000256" key="2">
    <source>
        <dbReference type="ARBA" id="ARBA00023015"/>
    </source>
</evidence>
<sequence>MAELESSLTAMDWLPRLNVGGALSGNINGSGVGQNNKVLGGHTALRKPPNSPLDTTATLNDCDVRTQQKDGKPPYSYANLITFAINSSNKKKMTLSDIYAWICENFPYYKDAGNGWKNSIRHNLSLNKCFLKVPRSKDDPGKGSYWAIDNNPQDDPIPSRHKKRKYNDRASPYSPEPPLNPPLGINTHTLAAVNILPATQVEPPHSNVQTSNNQSYVDHNASSTDLNESFRSLYKSMFETSQASTNINNLLSSSGALVNKNDSGNPAFQNSVEFLQNLDSLKESVRLAGSGNYKWDELDLSQFQGLMDSLRTGDVNNWSLNPEQFSDLASSLNKFFSQVKTENTEQQTPLQHQQHGTPPTTVSFSASQDSHTSNISGYLSDQNSQAGSMLNSPGSHIYTSIGSTHNLRNHPITIGSPYPQQSIPVGAATPTNYNTNMGDEIEDDFNWDKLL</sequence>
<dbReference type="PRINTS" id="PR00053">
    <property type="entry name" value="FORKHEAD"/>
</dbReference>
<comment type="caution">
    <text evidence="9">The sequence shown here is derived from an EMBL/GenBank/DDBJ whole genome shotgun (WGS) entry which is preliminary data.</text>
</comment>
<feature type="compositionally biased region" description="Polar residues" evidence="7">
    <location>
        <begin position="418"/>
        <end position="437"/>
    </location>
</feature>
<keyword evidence="3 6" id="KW-0238">DNA-binding</keyword>
<dbReference type="CDD" id="cd20024">
    <property type="entry name" value="FH_FOXJ2-like"/>
    <property type="match status" value="1"/>
</dbReference>
<feature type="region of interest" description="Disordered" evidence="7">
    <location>
        <begin position="339"/>
        <end position="391"/>
    </location>
</feature>
<dbReference type="EMBL" id="JAODUP010000838">
    <property type="protein sequence ID" value="KAK2143490.1"/>
    <property type="molecule type" value="Genomic_DNA"/>
</dbReference>
<evidence type="ECO:0000256" key="4">
    <source>
        <dbReference type="ARBA" id="ARBA00023163"/>
    </source>
</evidence>
<dbReference type="InterPro" id="IPR036388">
    <property type="entry name" value="WH-like_DNA-bd_sf"/>
</dbReference>